<dbReference type="HAMAP" id="MF_01401">
    <property type="entry name" value="MsrA"/>
    <property type="match status" value="1"/>
</dbReference>
<dbReference type="AlphaFoldDB" id="A0A930U9T9"/>
<evidence type="ECO:0000259" key="6">
    <source>
        <dbReference type="Pfam" id="PF01625"/>
    </source>
</evidence>
<dbReference type="Pfam" id="PF01625">
    <property type="entry name" value="PMSR"/>
    <property type="match status" value="1"/>
</dbReference>
<sequence>MKTKFLGFSLLLLSLYSCNSNGQTKKLSTEPKPGKAIAVFAEGCFWCSEHVFEAIAGVDEAVSGYTGGTTKNPSYEQVGGEQTGHAESVLVYYDPKVVSYSQLVDAFFASQDPTTPNQQGPDRGPSYRSIAFYRNEAEKSIIKAKISELERKKVFSNPIVTEIKPLSDFYKAEDYHQNYIKLHSNGENPYVTNVSIPRYELFKKTFKGKLKAKS</sequence>
<proteinExistence type="inferred from homology"/>
<comment type="similarity">
    <text evidence="4">Belongs to the MsrA Met sulfoxide reductase family.</text>
</comment>
<dbReference type="EC" id="1.8.4.11" evidence="4"/>
<feature type="signal peptide" evidence="5">
    <location>
        <begin position="1"/>
        <end position="22"/>
    </location>
</feature>
<dbReference type="PANTHER" id="PTHR43774:SF1">
    <property type="entry name" value="PEPTIDE METHIONINE SULFOXIDE REDUCTASE MSRA 2"/>
    <property type="match status" value="1"/>
</dbReference>
<dbReference type="PROSITE" id="PS51257">
    <property type="entry name" value="PROKAR_LIPOPROTEIN"/>
    <property type="match status" value="1"/>
</dbReference>
<evidence type="ECO:0000256" key="3">
    <source>
        <dbReference type="ARBA" id="ARBA00048782"/>
    </source>
</evidence>
<dbReference type="NCBIfam" id="TIGR00401">
    <property type="entry name" value="msrA"/>
    <property type="match status" value="1"/>
</dbReference>
<evidence type="ECO:0000256" key="1">
    <source>
        <dbReference type="ARBA" id="ARBA00023002"/>
    </source>
</evidence>
<keyword evidence="5" id="KW-0732">Signal</keyword>
<gene>
    <name evidence="4 7" type="primary">msrA</name>
    <name evidence="7" type="ORF">IR213_13525</name>
</gene>
<comment type="catalytic activity">
    <reaction evidence="2 4">
        <text>L-methionyl-[protein] + [thioredoxin]-disulfide + H2O = L-methionyl-(S)-S-oxide-[protein] + [thioredoxin]-dithiol</text>
        <dbReference type="Rhea" id="RHEA:14217"/>
        <dbReference type="Rhea" id="RHEA-COMP:10698"/>
        <dbReference type="Rhea" id="RHEA-COMP:10700"/>
        <dbReference type="Rhea" id="RHEA-COMP:12313"/>
        <dbReference type="Rhea" id="RHEA-COMP:12315"/>
        <dbReference type="ChEBI" id="CHEBI:15377"/>
        <dbReference type="ChEBI" id="CHEBI:16044"/>
        <dbReference type="ChEBI" id="CHEBI:29950"/>
        <dbReference type="ChEBI" id="CHEBI:44120"/>
        <dbReference type="ChEBI" id="CHEBI:50058"/>
        <dbReference type="EC" id="1.8.4.11"/>
    </reaction>
</comment>
<reference evidence="7" key="1">
    <citation type="submission" date="2020-11" db="EMBL/GenBank/DDBJ databases">
        <title>Genome of Flavobacterium soyangense.</title>
        <authorList>
            <person name="Liu Q."/>
            <person name="Xin Y.-H."/>
        </authorList>
    </citation>
    <scope>NUCLEOTIDE SEQUENCE</scope>
    <source>
        <strain evidence="7">CGMCC 1.13493</strain>
    </source>
</reference>
<dbReference type="InterPro" id="IPR002569">
    <property type="entry name" value="Met_Sox_Rdtase_MsrA_dom"/>
</dbReference>
<evidence type="ECO:0000256" key="2">
    <source>
        <dbReference type="ARBA" id="ARBA00047806"/>
    </source>
</evidence>
<comment type="caution">
    <text evidence="7">The sequence shown here is derived from an EMBL/GenBank/DDBJ whole genome shotgun (WGS) entry which is preliminary data.</text>
</comment>
<dbReference type="EMBL" id="JADHEC010000036">
    <property type="protein sequence ID" value="MBF2709598.1"/>
    <property type="molecule type" value="Genomic_DNA"/>
</dbReference>
<keyword evidence="1 4" id="KW-0560">Oxidoreductase</keyword>
<dbReference type="GO" id="GO:0008113">
    <property type="term" value="F:peptide-methionine (S)-S-oxide reductase activity"/>
    <property type="evidence" value="ECO:0007669"/>
    <property type="project" value="UniProtKB-UniRule"/>
</dbReference>
<name>A0A930U9T9_9FLAO</name>
<organism evidence="7 8">
    <name type="scientific">Flavobacterium soyangense</name>
    <dbReference type="NCBI Taxonomy" id="2023265"/>
    <lineage>
        <taxon>Bacteria</taxon>
        <taxon>Pseudomonadati</taxon>
        <taxon>Bacteroidota</taxon>
        <taxon>Flavobacteriia</taxon>
        <taxon>Flavobacteriales</taxon>
        <taxon>Flavobacteriaceae</taxon>
        <taxon>Flavobacterium</taxon>
    </lineage>
</organism>
<dbReference type="InterPro" id="IPR036509">
    <property type="entry name" value="Met_Sox_Rdtase_MsrA_sf"/>
</dbReference>
<dbReference type="PANTHER" id="PTHR43774">
    <property type="entry name" value="PEPTIDE METHIONINE SULFOXIDE REDUCTASE"/>
    <property type="match status" value="1"/>
</dbReference>
<keyword evidence="8" id="KW-1185">Reference proteome</keyword>
<feature type="chain" id="PRO_5037209655" description="Peptide methionine sulfoxide reductase MsrA" evidence="5">
    <location>
        <begin position="23"/>
        <end position="214"/>
    </location>
</feature>
<evidence type="ECO:0000256" key="5">
    <source>
        <dbReference type="SAM" id="SignalP"/>
    </source>
</evidence>
<accession>A0A930U9T9</accession>
<comment type="catalytic activity">
    <reaction evidence="3 4">
        <text>[thioredoxin]-disulfide + L-methionine + H2O = L-methionine (S)-S-oxide + [thioredoxin]-dithiol</text>
        <dbReference type="Rhea" id="RHEA:19993"/>
        <dbReference type="Rhea" id="RHEA-COMP:10698"/>
        <dbReference type="Rhea" id="RHEA-COMP:10700"/>
        <dbReference type="ChEBI" id="CHEBI:15377"/>
        <dbReference type="ChEBI" id="CHEBI:29950"/>
        <dbReference type="ChEBI" id="CHEBI:50058"/>
        <dbReference type="ChEBI" id="CHEBI:57844"/>
        <dbReference type="ChEBI" id="CHEBI:58772"/>
        <dbReference type="EC" id="1.8.4.11"/>
    </reaction>
</comment>
<dbReference type="SUPFAM" id="SSF55068">
    <property type="entry name" value="Peptide methionine sulfoxide reductase"/>
    <property type="match status" value="1"/>
</dbReference>
<dbReference type="Proteomes" id="UP000646211">
    <property type="component" value="Unassembled WGS sequence"/>
</dbReference>
<feature type="domain" description="Peptide methionine sulphoxide reductase MsrA" evidence="6">
    <location>
        <begin position="38"/>
        <end position="186"/>
    </location>
</feature>
<evidence type="ECO:0000313" key="7">
    <source>
        <dbReference type="EMBL" id="MBF2709598.1"/>
    </source>
</evidence>
<evidence type="ECO:0000256" key="4">
    <source>
        <dbReference type="HAMAP-Rule" id="MF_01401"/>
    </source>
</evidence>
<comment type="function">
    <text evidence="4">Has an important function as a repair enzyme for proteins that have been inactivated by oxidation. Catalyzes the reversible oxidation-reduction of methionine sulfoxide in proteins to methionine.</text>
</comment>
<dbReference type="Gene3D" id="3.30.1060.10">
    <property type="entry name" value="Peptide methionine sulphoxide reductase MsrA"/>
    <property type="match status" value="1"/>
</dbReference>
<dbReference type="RefSeq" id="WP_194312836.1">
    <property type="nucleotide sequence ID" value="NZ_JADHEC010000036.1"/>
</dbReference>
<feature type="active site" evidence="4">
    <location>
        <position position="44"/>
    </location>
</feature>
<protein>
    <recommendedName>
        <fullName evidence="4">Peptide methionine sulfoxide reductase MsrA</fullName>
        <shortName evidence="4">Protein-methionine-S-oxide reductase</shortName>
        <ecNumber evidence="4">1.8.4.11</ecNumber>
    </recommendedName>
    <alternativeName>
        <fullName evidence="4">Peptide-methionine (S)-S-oxide reductase</fullName>
        <shortName evidence="4">Peptide Met(O) reductase</shortName>
    </alternativeName>
</protein>
<evidence type="ECO:0000313" key="8">
    <source>
        <dbReference type="Proteomes" id="UP000646211"/>
    </source>
</evidence>